<keyword evidence="2" id="KW-1185">Reference proteome</keyword>
<proteinExistence type="predicted"/>
<sequence length="60" mass="7294">MLFKERRQARQVRFLKRLFDEWEDDLFLEMDVRPQDRPNFASTDGLPSSSARFTRFLILT</sequence>
<dbReference type="Proteomes" id="UP000642910">
    <property type="component" value="Unassembled WGS sequence"/>
</dbReference>
<organism evidence="1 2">
    <name type="scientific">Alicyclobacillus mali</name>
    <name type="common">ex Roth et al. 2021</name>
    <dbReference type="NCBI Taxonomy" id="1123961"/>
    <lineage>
        <taxon>Bacteria</taxon>
        <taxon>Bacillati</taxon>
        <taxon>Bacillota</taxon>
        <taxon>Bacilli</taxon>
        <taxon>Bacillales</taxon>
        <taxon>Alicyclobacillaceae</taxon>
        <taxon>Alicyclobacillus</taxon>
    </lineage>
</organism>
<protein>
    <recommendedName>
        <fullName evidence="3">Transposase</fullName>
    </recommendedName>
</protein>
<name>A0ABS0F3N8_9BACL</name>
<dbReference type="RefSeq" id="WP_067847268.1">
    <property type="nucleotide sequence ID" value="NZ_JADPKZ010000040.1"/>
</dbReference>
<dbReference type="EMBL" id="JADPKZ010000040">
    <property type="protein sequence ID" value="MBF8377907.1"/>
    <property type="molecule type" value="Genomic_DNA"/>
</dbReference>
<evidence type="ECO:0000313" key="1">
    <source>
        <dbReference type="EMBL" id="MBF8377907.1"/>
    </source>
</evidence>
<reference evidence="1 2" key="1">
    <citation type="submission" date="2020-11" db="EMBL/GenBank/DDBJ databases">
        <title>Genomic insight of Alicyclobacillus mali FL 18 reveals a new arsenic-resistant strain, with potential in environmental biotechnology.</title>
        <authorList>
            <person name="Fiorentino G."/>
            <person name="Gallo G."/>
            <person name="Aulitto M."/>
        </authorList>
    </citation>
    <scope>NUCLEOTIDE SEQUENCE [LARGE SCALE GENOMIC DNA]</scope>
    <source>
        <strain evidence="1 2">FL 18</strain>
    </source>
</reference>
<evidence type="ECO:0008006" key="3">
    <source>
        <dbReference type="Google" id="ProtNLM"/>
    </source>
</evidence>
<accession>A0ABS0F3N8</accession>
<gene>
    <name evidence="1" type="ORF">IW967_08520</name>
</gene>
<comment type="caution">
    <text evidence="1">The sequence shown here is derived from an EMBL/GenBank/DDBJ whole genome shotgun (WGS) entry which is preliminary data.</text>
</comment>
<evidence type="ECO:0000313" key="2">
    <source>
        <dbReference type="Proteomes" id="UP000642910"/>
    </source>
</evidence>